<dbReference type="RefSeq" id="WP_073059099.1">
    <property type="nucleotide sequence ID" value="NZ_FQUS01000001.1"/>
</dbReference>
<evidence type="ECO:0000313" key="2">
    <source>
        <dbReference type="Proteomes" id="UP000184041"/>
    </source>
</evidence>
<gene>
    <name evidence="1" type="ORF">SAMN05443144_101377</name>
</gene>
<dbReference type="InterPro" id="IPR007729">
    <property type="entry name" value="DGOK"/>
</dbReference>
<dbReference type="Pfam" id="PF05035">
    <property type="entry name" value="DGOK"/>
    <property type="match status" value="1"/>
</dbReference>
<dbReference type="STRING" id="1194090.SAMN05443144_101377"/>
<proteinExistence type="predicted"/>
<protein>
    <submittedName>
        <fullName evidence="1">2-dehydro-3-deoxygalactonokinase</fullName>
    </submittedName>
</protein>
<dbReference type="Gene3D" id="3.30.420.300">
    <property type="entry name" value="2-keto-3-deoxy-galactonokinase, substrate binding domain"/>
    <property type="match status" value="1"/>
</dbReference>
<dbReference type="GO" id="GO:0008671">
    <property type="term" value="F:2-dehydro-3-deoxygalactonokinase activity"/>
    <property type="evidence" value="ECO:0007669"/>
    <property type="project" value="InterPro"/>
</dbReference>
<dbReference type="Gene3D" id="3.30.420.310">
    <property type="entry name" value="2-keto-3-deoxy-galactonokinase, C-terminal domain"/>
    <property type="match status" value="1"/>
</dbReference>
<dbReference type="InterPro" id="IPR042257">
    <property type="entry name" value="DGOK_C"/>
</dbReference>
<keyword evidence="1" id="KW-0808">Transferase</keyword>
<dbReference type="OrthoDB" id="256574at2"/>
<evidence type="ECO:0000313" key="1">
    <source>
        <dbReference type="EMBL" id="SHE47565.1"/>
    </source>
</evidence>
<dbReference type="InterPro" id="IPR042258">
    <property type="entry name" value="DGOK_N"/>
</dbReference>
<dbReference type="EMBL" id="FQUS01000001">
    <property type="protein sequence ID" value="SHE47565.1"/>
    <property type="molecule type" value="Genomic_DNA"/>
</dbReference>
<dbReference type="GO" id="GO:0034194">
    <property type="term" value="P:D-galactonate catabolic process"/>
    <property type="evidence" value="ECO:0007669"/>
    <property type="project" value="InterPro"/>
</dbReference>
<dbReference type="PROSITE" id="PS51257">
    <property type="entry name" value="PROKAR_LIPOPROTEIN"/>
    <property type="match status" value="1"/>
</dbReference>
<dbReference type="Proteomes" id="UP000184041">
    <property type="component" value="Unassembled WGS sequence"/>
</dbReference>
<sequence>MVAAALKNKTIHTTPFFLSCDWGTSSFRLRLVASDTGSVITAIKDKTGIKEIYKRWTAYGGELSRIDFYQSFLMQKVEELKSTSPVAVDYPPVILSGMASSSIGIKELAYAPLPFELDDPNLNIEMVAATDRFPCDLYLVSGLCSSDDVMRGEETELLGLHSTLNISEGLFLLAGTHSKHVVVEDRTVISFKTYMTGELFDIISSQSILSASVAEDMDSAAAPGRDFKKGVEEAQQKNLLHSLFGIRARDLLRDTSDKGSNYDFLSGLLIGTELKEMKPAARTPIILWGSSRLQQYYAAALDVLGRKVIRPEIKEEEEITSLGQRSILRQINTNN</sequence>
<accession>A0A1M4TT57</accession>
<organism evidence="1 2">
    <name type="scientific">Fodinibius roseus</name>
    <dbReference type="NCBI Taxonomy" id="1194090"/>
    <lineage>
        <taxon>Bacteria</taxon>
        <taxon>Pseudomonadati</taxon>
        <taxon>Balneolota</taxon>
        <taxon>Balneolia</taxon>
        <taxon>Balneolales</taxon>
        <taxon>Balneolaceae</taxon>
        <taxon>Fodinibius</taxon>
    </lineage>
</organism>
<dbReference type="AlphaFoldDB" id="A0A1M4TT57"/>
<dbReference type="CDD" id="cd24012">
    <property type="entry name" value="ASKHA_NBD_KDGal-kinase"/>
    <property type="match status" value="1"/>
</dbReference>
<reference evidence="1 2" key="1">
    <citation type="submission" date="2016-11" db="EMBL/GenBank/DDBJ databases">
        <authorList>
            <person name="Jaros S."/>
            <person name="Januszkiewicz K."/>
            <person name="Wedrychowicz H."/>
        </authorList>
    </citation>
    <scope>NUCLEOTIDE SEQUENCE [LARGE SCALE GENOMIC DNA]</scope>
    <source>
        <strain evidence="1 2">DSM 21986</strain>
    </source>
</reference>
<name>A0A1M4TT57_9BACT</name>
<keyword evidence="1" id="KW-0418">Kinase</keyword>
<keyword evidence="2" id="KW-1185">Reference proteome</keyword>